<feature type="compositionally biased region" description="Polar residues" evidence="2">
    <location>
        <begin position="140"/>
        <end position="162"/>
    </location>
</feature>
<evidence type="ECO:0000313" key="3">
    <source>
        <dbReference type="WBParaSite" id="maker-PairedContig_1790-snap-gene-0.10-mRNA-1"/>
    </source>
</evidence>
<feature type="region of interest" description="Disordered" evidence="2">
    <location>
        <begin position="130"/>
        <end position="174"/>
    </location>
</feature>
<protein>
    <submittedName>
        <fullName evidence="3">Uncharacterized protein</fullName>
    </submittedName>
</protein>
<feature type="compositionally biased region" description="Polar residues" evidence="2">
    <location>
        <begin position="391"/>
        <end position="400"/>
    </location>
</feature>
<feature type="coiled-coil region" evidence="1">
    <location>
        <begin position="184"/>
        <end position="243"/>
    </location>
</feature>
<feature type="compositionally biased region" description="Basic and acidic residues" evidence="2">
    <location>
        <begin position="350"/>
        <end position="365"/>
    </location>
</feature>
<dbReference type="WBParaSite" id="maker-PairedContig_1790-snap-gene-0.10-mRNA-1">
    <property type="protein sequence ID" value="maker-PairedContig_1790-snap-gene-0.10-mRNA-1"/>
    <property type="gene ID" value="maker-PairedContig_1790-snap-gene-0.10"/>
</dbReference>
<dbReference type="PANTHER" id="PTHR37960:SF1">
    <property type="entry name" value="BZIP DOMAIN-CONTAINING PROTEIN"/>
    <property type="match status" value="1"/>
</dbReference>
<feature type="compositionally biased region" description="Polar residues" evidence="2">
    <location>
        <begin position="337"/>
        <end position="349"/>
    </location>
</feature>
<feature type="region of interest" description="Disordered" evidence="2">
    <location>
        <begin position="334"/>
        <end position="374"/>
    </location>
</feature>
<dbReference type="PANTHER" id="PTHR37960">
    <property type="entry name" value="PROTEIN CBG06493-RELATED"/>
    <property type="match status" value="1"/>
</dbReference>
<name>A0A1I8EF36_WUCBA</name>
<feature type="region of interest" description="Disordered" evidence="2">
    <location>
        <begin position="381"/>
        <end position="400"/>
    </location>
</feature>
<evidence type="ECO:0000256" key="1">
    <source>
        <dbReference type="SAM" id="Coils"/>
    </source>
</evidence>
<proteinExistence type="predicted"/>
<organism evidence="3">
    <name type="scientific">Wuchereria bancrofti</name>
    <dbReference type="NCBI Taxonomy" id="6293"/>
    <lineage>
        <taxon>Eukaryota</taxon>
        <taxon>Metazoa</taxon>
        <taxon>Ecdysozoa</taxon>
        <taxon>Nematoda</taxon>
        <taxon>Chromadorea</taxon>
        <taxon>Rhabditida</taxon>
        <taxon>Spirurina</taxon>
        <taxon>Spiruromorpha</taxon>
        <taxon>Filarioidea</taxon>
        <taxon>Onchocercidae</taxon>
        <taxon>Wuchereria</taxon>
    </lineage>
</organism>
<accession>A0A1I8EF36</accession>
<sequence>MSEFRAHLGAVLVLAYGQNFNLNVVFANGAASLFFAKVNIMIKNWLKWRKTKKMVAEDETYAISQKDTQRDRHVNATAAYHTATRPRVHRGPRSCPGDLSVNHCDAYNRVLDRSLYPDIIIPGEMIHRRRRQQQRFRRVNASTSEYGSGDPSPTTLHSTYNRNLDDSDSGSDSWTTEYERAQHIRELEYGLREQKKKLKDYKGRLRAERDLRIVNERTMMEEVEKYKCELKREQRERKATEQRYIDIIAYMKTKLSVLLEQQQSMGQRCLPPALPIINDSAINLQSGATQLGGTNELLYPLNMNAPSSILRRISFEQELDETKNFRAEEIYGDLETARSSENTTTTGTEQSDRNRRSTTLLKEHDSDNDDNGYVTTFEYPAKTTENEDTRGTNGLLRTSL</sequence>
<keyword evidence="1" id="KW-0175">Coiled coil</keyword>
<reference evidence="3" key="1">
    <citation type="submission" date="2016-11" db="UniProtKB">
        <authorList>
            <consortium name="WormBaseParasite"/>
        </authorList>
    </citation>
    <scope>IDENTIFICATION</scope>
    <source>
        <strain evidence="3">pt0022</strain>
    </source>
</reference>
<evidence type="ECO:0000256" key="2">
    <source>
        <dbReference type="SAM" id="MobiDB-lite"/>
    </source>
</evidence>
<dbReference type="AlphaFoldDB" id="A0A1I8EF36"/>